<dbReference type="Proteomes" id="UP001604336">
    <property type="component" value="Unassembled WGS sequence"/>
</dbReference>
<dbReference type="AlphaFoldDB" id="A0ABD1TKE6"/>
<reference evidence="3" key="1">
    <citation type="submission" date="2024-07" db="EMBL/GenBank/DDBJ databases">
        <title>Two chromosome-level genome assemblies of Korean endemic species Abeliophyllum distichum and Forsythia ovata (Oleaceae).</title>
        <authorList>
            <person name="Jang H."/>
        </authorList>
    </citation>
    <scope>NUCLEOTIDE SEQUENCE [LARGE SCALE GENOMIC DNA]</scope>
</reference>
<evidence type="ECO:0000256" key="1">
    <source>
        <dbReference type="SAM" id="MobiDB-lite"/>
    </source>
</evidence>
<protein>
    <submittedName>
        <fullName evidence="2">Kinase interacting family protein</fullName>
    </submittedName>
</protein>
<dbReference type="PANTHER" id="PTHR31631">
    <property type="entry name" value="PROTEIN NETWORKED 2D"/>
    <property type="match status" value="1"/>
</dbReference>
<keyword evidence="2" id="KW-0418">Kinase</keyword>
<dbReference type="EMBL" id="JBFOLK010000005">
    <property type="protein sequence ID" value="KAL2513205.1"/>
    <property type="molecule type" value="Genomic_DNA"/>
</dbReference>
<evidence type="ECO:0000313" key="3">
    <source>
        <dbReference type="Proteomes" id="UP001604336"/>
    </source>
</evidence>
<gene>
    <name evidence="2" type="ORF">Adt_18805</name>
</gene>
<organism evidence="2 3">
    <name type="scientific">Abeliophyllum distichum</name>
    <dbReference type="NCBI Taxonomy" id="126358"/>
    <lineage>
        <taxon>Eukaryota</taxon>
        <taxon>Viridiplantae</taxon>
        <taxon>Streptophyta</taxon>
        <taxon>Embryophyta</taxon>
        <taxon>Tracheophyta</taxon>
        <taxon>Spermatophyta</taxon>
        <taxon>Magnoliopsida</taxon>
        <taxon>eudicotyledons</taxon>
        <taxon>Gunneridae</taxon>
        <taxon>Pentapetalae</taxon>
        <taxon>asterids</taxon>
        <taxon>lamiids</taxon>
        <taxon>Lamiales</taxon>
        <taxon>Oleaceae</taxon>
        <taxon>Forsythieae</taxon>
        <taxon>Abeliophyllum</taxon>
    </lineage>
</organism>
<proteinExistence type="predicted"/>
<name>A0ABD1TKE6_9LAMI</name>
<dbReference type="GO" id="GO:0016301">
    <property type="term" value="F:kinase activity"/>
    <property type="evidence" value="ECO:0007669"/>
    <property type="project" value="UniProtKB-KW"/>
</dbReference>
<feature type="compositionally biased region" description="Basic and acidic residues" evidence="1">
    <location>
        <begin position="1"/>
        <end position="20"/>
    </location>
</feature>
<keyword evidence="2" id="KW-0808">Transferase</keyword>
<feature type="region of interest" description="Disordered" evidence="1">
    <location>
        <begin position="1"/>
        <end position="33"/>
    </location>
</feature>
<accession>A0ABD1TKE6</accession>
<keyword evidence="3" id="KW-1185">Reference proteome</keyword>
<comment type="caution">
    <text evidence="2">The sequence shown here is derived from an EMBL/GenBank/DDBJ whole genome shotgun (WGS) entry which is preliminary data.</text>
</comment>
<dbReference type="PANTHER" id="PTHR31631:SF0">
    <property type="entry name" value="PROTEIN NETWORKED 2D"/>
    <property type="match status" value="1"/>
</dbReference>
<evidence type="ECO:0000313" key="2">
    <source>
        <dbReference type="EMBL" id="KAL2513205.1"/>
    </source>
</evidence>
<sequence length="109" mass="12901">MKIENTKDVREEGINEKSSEESVCNQQGEGKEDELDWQQKLMNGMEDREKIFLTEYATILKNYKDVKRKLNDMEKKDLESQSDMAVRVREIRDTIAKERRRNSTIKAKS</sequence>